<dbReference type="CDD" id="cd06127">
    <property type="entry name" value="DEDDh"/>
    <property type="match status" value="1"/>
</dbReference>
<dbReference type="EMBL" id="JBEDNP010000010">
    <property type="protein sequence ID" value="MEQ3540715.1"/>
    <property type="molecule type" value="Genomic_DNA"/>
</dbReference>
<reference evidence="5 6" key="1">
    <citation type="submission" date="2024-03" db="EMBL/GenBank/DDBJ databases">
        <title>Draft genome sequence of Pseudonocardia tropica JCM 19149.</title>
        <authorList>
            <person name="Butdee W."/>
            <person name="Duangmal K."/>
        </authorList>
    </citation>
    <scope>NUCLEOTIDE SEQUENCE [LARGE SCALE GENOMIC DNA]</scope>
    <source>
        <strain evidence="5 6">JCM 19149</strain>
    </source>
</reference>
<feature type="domain" description="Helicase ATP-binding" evidence="3">
    <location>
        <begin position="38"/>
        <end position="222"/>
    </location>
</feature>
<dbReference type="InterPro" id="IPR027417">
    <property type="entry name" value="P-loop_NTPase"/>
</dbReference>
<dbReference type="SMART" id="SM00479">
    <property type="entry name" value="EXOIII"/>
    <property type="match status" value="1"/>
</dbReference>
<dbReference type="GO" id="GO:0004386">
    <property type="term" value="F:helicase activity"/>
    <property type="evidence" value="ECO:0007669"/>
    <property type="project" value="UniProtKB-KW"/>
</dbReference>
<keyword evidence="2" id="KW-0067">ATP-binding</keyword>
<dbReference type="Gene3D" id="3.30.420.10">
    <property type="entry name" value="Ribonuclease H-like superfamily/Ribonuclease H"/>
    <property type="match status" value="1"/>
</dbReference>
<dbReference type="InterPro" id="IPR014001">
    <property type="entry name" value="Helicase_ATP-bd"/>
</dbReference>
<dbReference type="InterPro" id="IPR001650">
    <property type="entry name" value="Helicase_C-like"/>
</dbReference>
<dbReference type="InterPro" id="IPR011545">
    <property type="entry name" value="DEAD/DEAH_box_helicase_dom"/>
</dbReference>
<evidence type="ECO:0000259" key="4">
    <source>
        <dbReference type="PROSITE" id="PS51194"/>
    </source>
</evidence>
<dbReference type="Pfam" id="PF00929">
    <property type="entry name" value="RNase_T"/>
    <property type="match status" value="1"/>
</dbReference>
<keyword evidence="1" id="KW-0547">Nucleotide-binding</keyword>
<dbReference type="PANTHER" id="PTHR47962:SF5">
    <property type="entry name" value="ATP-DEPENDENT HELICASE LHR-RELATED"/>
    <property type="match status" value="1"/>
</dbReference>
<evidence type="ECO:0000259" key="3">
    <source>
        <dbReference type="PROSITE" id="PS51192"/>
    </source>
</evidence>
<dbReference type="InterPro" id="IPR036397">
    <property type="entry name" value="RNaseH_sf"/>
</dbReference>
<dbReference type="SMART" id="SM00490">
    <property type="entry name" value="HELICc"/>
    <property type="match status" value="1"/>
</dbReference>
<dbReference type="SMART" id="SM00487">
    <property type="entry name" value="DEXDc"/>
    <property type="match status" value="1"/>
</dbReference>
<dbReference type="Proteomes" id="UP001464923">
    <property type="component" value="Unassembled WGS sequence"/>
</dbReference>
<dbReference type="InterPro" id="IPR052511">
    <property type="entry name" value="ATP-dep_Helicase"/>
</dbReference>
<gene>
    <name evidence="5" type="ORF">WHI96_18040</name>
</gene>
<sequence>MTSSASDSAYARLAEPVRRWIHGQGWEGLHDVQARSVEPILAAGPDVLITASTAGGKTEAAFLPVLSHLVERREAGTPPGGVEVLYLSPLKALINDQLRRLEPLGEELGIPVHPWHGDVPAGRRKKVWRDRAGVLLITPESVEGILCHRGERAKSLLGDLRFIVVDELHAFPGSARGAQLSSLMHRVDLLARRRVPRIGLSATVGKLDAAAEFLRPGLGGRVQVVESTVDGRDRRTRIHGHLTTRGAGGSSAVARRLHTRFRGSTNLVFANARSDVEYYADRLRQECERTGTPNEFFAHHGSLSKVEREDVEERLRSTDLPATAVCTSTLEMGVDIGQVREVAQVGPPPSVAALRQRWGRAGRRPGDRSVLRTYVAENELADDPEPVDELRPQLVQTAAMLRLIRVHDWCEPPEHGGLHLSTIVQQVLSLTAQFGGVRPGQAESALCSRGPFRRVDGETFHRLLDALHDADMLMTAGDGTLLPGGRGEREIEHYSFLAAFDTPATYRVVAAGQEIGSVDAGSPLVPDSNLVLAGRRWRVVAVYPGESVVEVVPDSRGSVASFPPTGAARVHDRVREEMLEVYRGEDDGIADLLDDPARDLLDTARRAFDRLGLRDTDLIPRGTSTLVLPWRGDRMLDTLLVALHQRGLRAGREGPALRVSAPLPQVEDALAALAHAPAPDPVDLAATVAAKAEEKWDEVLSPRLLDQAYAARALDVDAVWSWLRTRTPAPRPVPAEAAVALPVEEPTTVLTLSGAGAIPAGTGYAVVDVETTGLAPSSGHRIVEIAVVRCRADGTVEDEWHTLLDPERHPGPARVHGLRPADLAGAPRFADIAGDLAERLSGRVVAAHNASFDLRFLTAEFERAGHTPPAWPALCTMRLLDRLPEVPGRTGRRLPDACASYGVPLRAAHSAAGDARATAGLLAAQLAAAGHTDPAGLGARPVVVPASWTPAPPSGRVLHRSGSDPAADARTGAGVWPDAASTAYAEAVARALDDGEVTSAETDQLIEVARLWAVGDGVVATVHDRLTAGRDLSAESRRHLDVVSRSRVLAA</sequence>
<accession>A0ABV1JXL6</accession>
<organism evidence="5 6">
    <name type="scientific">Pseudonocardia tropica</name>
    <dbReference type="NCBI Taxonomy" id="681289"/>
    <lineage>
        <taxon>Bacteria</taxon>
        <taxon>Bacillati</taxon>
        <taxon>Actinomycetota</taxon>
        <taxon>Actinomycetes</taxon>
        <taxon>Pseudonocardiales</taxon>
        <taxon>Pseudonocardiaceae</taxon>
        <taxon>Pseudonocardia</taxon>
    </lineage>
</organism>
<dbReference type="InterPro" id="IPR013520">
    <property type="entry name" value="Ribonucl_H"/>
</dbReference>
<dbReference type="RefSeq" id="WP_345644194.1">
    <property type="nucleotide sequence ID" value="NZ_BAABLY010000025.1"/>
</dbReference>
<dbReference type="InterPro" id="IPR012337">
    <property type="entry name" value="RNaseH-like_sf"/>
</dbReference>
<keyword evidence="6" id="KW-1185">Reference proteome</keyword>
<comment type="caution">
    <text evidence="5">The sequence shown here is derived from an EMBL/GenBank/DDBJ whole genome shotgun (WGS) entry which is preliminary data.</text>
</comment>
<keyword evidence="5" id="KW-0347">Helicase</keyword>
<keyword evidence="5" id="KW-0378">Hydrolase</keyword>
<dbReference type="PROSITE" id="PS51192">
    <property type="entry name" value="HELICASE_ATP_BIND_1"/>
    <property type="match status" value="1"/>
</dbReference>
<dbReference type="PANTHER" id="PTHR47962">
    <property type="entry name" value="ATP-DEPENDENT HELICASE LHR-RELATED-RELATED"/>
    <property type="match status" value="1"/>
</dbReference>
<evidence type="ECO:0000313" key="5">
    <source>
        <dbReference type="EMBL" id="MEQ3540715.1"/>
    </source>
</evidence>
<evidence type="ECO:0000256" key="2">
    <source>
        <dbReference type="ARBA" id="ARBA00022840"/>
    </source>
</evidence>
<dbReference type="Pfam" id="PF00270">
    <property type="entry name" value="DEAD"/>
    <property type="match status" value="1"/>
</dbReference>
<proteinExistence type="predicted"/>
<dbReference type="PROSITE" id="PS51194">
    <property type="entry name" value="HELICASE_CTER"/>
    <property type="match status" value="1"/>
</dbReference>
<evidence type="ECO:0000313" key="6">
    <source>
        <dbReference type="Proteomes" id="UP001464923"/>
    </source>
</evidence>
<protein>
    <submittedName>
        <fullName evidence="5">DEAD/DEAH box helicase</fullName>
    </submittedName>
</protein>
<feature type="domain" description="Helicase C-terminal" evidence="4">
    <location>
        <begin position="253"/>
        <end position="405"/>
    </location>
</feature>
<dbReference type="SUPFAM" id="SSF53098">
    <property type="entry name" value="Ribonuclease H-like"/>
    <property type="match status" value="1"/>
</dbReference>
<dbReference type="SUPFAM" id="SSF52540">
    <property type="entry name" value="P-loop containing nucleoside triphosphate hydrolases"/>
    <property type="match status" value="1"/>
</dbReference>
<name>A0ABV1JXL6_9PSEU</name>
<evidence type="ECO:0000256" key="1">
    <source>
        <dbReference type="ARBA" id="ARBA00022741"/>
    </source>
</evidence>
<dbReference type="Gene3D" id="3.40.50.300">
    <property type="entry name" value="P-loop containing nucleotide triphosphate hydrolases"/>
    <property type="match status" value="2"/>
</dbReference>
<dbReference type="Pfam" id="PF00271">
    <property type="entry name" value="Helicase_C"/>
    <property type="match status" value="1"/>
</dbReference>